<gene>
    <name evidence="3" type="ORF">AVDCRST_MAG89-5402</name>
</gene>
<reference evidence="3" key="1">
    <citation type="submission" date="2020-02" db="EMBL/GenBank/DDBJ databases">
        <authorList>
            <person name="Meier V. D."/>
        </authorList>
    </citation>
    <scope>NUCLEOTIDE SEQUENCE</scope>
    <source>
        <strain evidence="3">AVDCRST_MAG89</strain>
    </source>
</reference>
<evidence type="ECO:0000313" key="3">
    <source>
        <dbReference type="EMBL" id="CAA9381118.1"/>
    </source>
</evidence>
<evidence type="ECO:0000256" key="1">
    <source>
        <dbReference type="SAM" id="SignalP"/>
    </source>
</evidence>
<dbReference type="Pfam" id="PF08308">
    <property type="entry name" value="PEGA"/>
    <property type="match status" value="1"/>
</dbReference>
<feature type="domain" description="PEGA" evidence="2">
    <location>
        <begin position="26"/>
        <end position="77"/>
    </location>
</feature>
<accession>A0A6J4NCP3</accession>
<name>A0A6J4NCP3_9BACT</name>
<dbReference type="EMBL" id="CADCTV010001131">
    <property type="protein sequence ID" value="CAA9381118.1"/>
    <property type="molecule type" value="Genomic_DNA"/>
</dbReference>
<sequence>MRGKLFAVACVALAGCATIVQGSNQNVSVASSPVGAQVTIDGKNMGVTPMVAQLERKKSHRVQITMAGYQPYEIEMTKGVSGWVAGNLLFGGIPGFVVDAVTGSMYKLSPDTINGELGQMTAMTGPRDQIMVRVVLAADPSWEKIGQLTPSATLGQ</sequence>
<keyword evidence="1" id="KW-0732">Signal</keyword>
<dbReference type="PROSITE" id="PS51257">
    <property type="entry name" value="PROKAR_LIPOPROTEIN"/>
    <property type="match status" value="1"/>
</dbReference>
<proteinExistence type="predicted"/>
<protein>
    <recommendedName>
        <fullName evidence="2">PEGA domain-containing protein</fullName>
    </recommendedName>
</protein>
<evidence type="ECO:0000259" key="2">
    <source>
        <dbReference type="Pfam" id="PF08308"/>
    </source>
</evidence>
<organism evidence="3">
    <name type="scientific">uncultured Gemmatimonadota bacterium</name>
    <dbReference type="NCBI Taxonomy" id="203437"/>
    <lineage>
        <taxon>Bacteria</taxon>
        <taxon>Pseudomonadati</taxon>
        <taxon>Gemmatimonadota</taxon>
        <taxon>environmental samples</taxon>
    </lineage>
</organism>
<dbReference type="InterPro" id="IPR013229">
    <property type="entry name" value="PEGA"/>
</dbReference>
<feature type="signal peptide" evidence="1">
    <location>
        <begin position="1"/>
        <end position="22"/>
    </location>
</feature>
<dbReference type="AlphaFoldDB" id="A0A6J4NCP3"/>
<feature type="chain" id="PRO_5027088867" description="PEGA domain-containing protein" evidence="1">
    <location>
        <begin position="23"/>
        <end position="156"/>
    </location>
</feature>